<evidence type="ECO:0000256" key="2">
    <source>
        <dbReference type="ARBA" id="ARBA00008974"/>
    </source>
</evidence>
<evidence type="ECO:0000256" key="3">
    <source>
        <dbReference type="ARBA" id="ARBA00022692"/>
    </source>
</evidence>
<evidence type="ECO:0000256" key="1">
    <source>
        <dbReference type="ARBA" id="ARBA00004141"/>
    </source>
</evidence>
<feature type="transmembrane region" description="Helical" evidence="6">
    <location>
        <begin position="127"/>
        <end position="150"/>
    </location>
</feature>
<evidence type="ECO:0000313" key="8">
    <source>
        <dbReference type="Proteomes" id="UP000523821"/>
    </source>
</evidence>
<keyword evidence="5 6" id="KW-0472">Membrane</keyword>
<dbReference type="InterPro" id="IPR001248">
    <property type="entry name" value="Pur-cyt_permease"/>
</dbReference>
<sequence length="430" mass="44228">MNEQAARDGGDMIWPVPLSARRGLVHPAFAWSGFTSAFASILIGARLQAELGTLDALLASVLGCWLLFIYSAAIGFAAGRWGLTSQLMLAAVFGRAGAIIPGALLALLVAGWFGFHVVLTVTVLTEALGIAALPGIWFFAFGALFAAPVVLGLSRGFGFTAIAFPAMVFYAGAVTLRDIVPNLDTLLDGPLDGSLSFGTGVCVAFGMFVVSGTMTGDIVRYCRTGNEAVQAMAIGFIFSNLPFLILGVLLGAAGISLPALFARHDPLSLVLLGLVVLSHWTTCDACLANASVTLKGAFPRLPFAAAAAGAALIGVLLALAGAMDDVFAWATFLTAVVPPIGGIIVADYYVMRGHIGFSRGRDLRVNVAALIALAIAVGAALVIRSAYMAEITPLVGAPIAGLVYLALATFAPTSLGARLGRDSLGAEAID</sequence>
<comment type="caution">
    <text evidence="7">The sequence shown here is derived from an EMBL/GenBank/DDBJ whole genome shotgun (WGS) entry which is preliminary data.</text>
</comment>
<feature type="transmembrane region" description="Helical" evidence="6">
    <location>
        <begin position="157"/>
        <end position="176"/>
    </location>
</feature>
<feature type="transmembrane region" description="Helical" evidence="6">
    <location>
        <begin position="326"/>
        <end position="351"/>
    </location>
</feature>
<dbReference type="Proteomes" id="UP000523821">
    <property type="component" value="Unassembled WGS sequence"/>
</dbReference>
<evidence type="ECO:0000256" key="5">
    <source>
        <dbReference type="ARBA" id="ARBA00023136"/>
    </source>
</evidence>
<feature type="transmembrane region" description="Helical" evidence="6">
    <location>
        <begin position="231"/>
        <end position="255"/>
    </location>
</feature>
<comment type="similarity">
    <text evidence="2">Belongs to the purine-cytosine permease (2.A.39) family.</text>
</comment>
<dbReference type="EMBL" id="JACHOO010000003">
    <property type="protein sequence ID" value="MBB5752894.1"/>
    <property type="molecule type" value="Genomic_DNA"/>
</dbReference>
<dbReference type="Pfam" id="PF02133">
    <property type="entry name" value="Transp_cyt_pur"/>
    <property type="match status" value="1"/>
</dbReference>
<feature type="transmembrane region" description="Helical" evidence="6">
    <location>
        <begin position="28"/>
        <end position="45"/>
    </location>
</feature>
<feature type="transmembrane region" description="Helical" evidence="6">
    <location>
        <begin position="89"/>
        <end position="115"/>
    </location>
</feature>
<dbReference type="AlphaFoldDB" id="A0A7W9FLK5"/>
<reference evidence="7 8" key="1">
    <citation type="submission" date="2020-08" db="EMBL/GenBank/DDBJ databases">
        <title>Genomic Encyclopedia of Type Strains, Phase IV (KMG-IV): sequencing the most valuable type-strain genomes for metagenomic binning, comparative biology and taxonomic classification.</title>
        <authorList>
            <person name="Goeker M."/>
        </authorList>
    </citation>
    <scope>NUCLEOTIDE SEQUENCE [LARGE SCALE GENOMIC DNA]</scope>
    <source>
        <strain evidence="7 8">DSM 16268</strain>
    </source>
</reference>
<proteinExistence type="inferred from homology"/>
<evidence type="ECO:0000256" key="4">
    <source>
        <dbReference type="ARBA" id="ARBA00022989"/>
    </source>
</evidence>
<gene>
    <name evidence="7" type="ORF">GGQ63_001948</name>
</gene>
<dbReference type="GO" id="GO:0005886">
    <property type="term" value="C:plasma membrane"/>
    <property type="evidence" value="ECO:0007669"/>
    <property type="project" value="TreeGrafter"/>
</dbReference>
<evidence type="ECO:0000256" key="6">
    <source>
        <dbReference type="SAM" id="Phobius"/>
    </source>
</evidence>
<dbReference type="RefSeq" id="WP_183855112.1">
    <property type="nucleotide sequence ID" value="NZ_JACHOO010000003.1"/>
</dbReference>
<name>A0A7W9FLK5_9HYPH</name>
<accession>A0A7W9FLK5</accession>
<dbReference type="PANTHER" id="PTHR30569">
    <property type="entry name" value="CYTOSINE TRANSPORTER CODB"/>
    <property type="match status" value="1"/>
</dbReference>
<feature type="transmembrane region" description="Helical" evidence="6">
    <location>
        <begin position="267"/>
        <end position="289"/>
    </location>
</feature>
<keyword evidence="8" id="KW-1185">Reference proteome</keyword>
<keyword evidence="3 6" id="KW-0812">Transmembrane</keyword>
<dbReference type="Gene3D" id="1.10.4160.10">
    <property type="entry name" value="Hydantoin permease"/>
    <property type="match status" value="1"/>
</dbReference>
<feature type="transmembrane region" description="Helical" evidence="6">
    <location>
        <begin position="363"/>
        <end position="383"/>
    </location>
</feature>
<dbReference type="GO" id="GO:0015209">
    <property type="term" value="F:cytosine transmembrane transporter activity"/>
    <property type="evidence" value="ECO:0007669"/>
    <property type="project" value="InterPro"/>
</dbReference>
<dbReference type="PANTHER" id="PTHR30569:SF0">
    <property type="entry name" value="CYTOSINE PERMEASE"/>
    <property type="match status" value="1"/>
</dbReference>
<evidence type="ECO:0000313" key="7">
    <source>
        <dbReference type="EMBL" id="MBB5752894.1"/>
    </source>
</evidence>
<organism evidence="7 8">
    <name type="scientific">Prosthecomicrobium pneumaticum</name>
    <dbReference type="NCBI Taxonomy" id="81895"/>
    <lineage>
        <taxon>Bacteria</taxon>
        <taxon>Pseudomonadati</taxon>
        <taxon>Pseudomonadota</taxon>
        <taxon>Alphaproteobacteria</taxon>
        <taxon>Hyphomicrobiales</taxon>
        <taxon>Kaistiaceae</taxon>
        <taxon>Prosthecomicrobium</taxon>
    </lineage>
</organism>
<feature type="transmembrane region" description="Helical" evidence="6">
    <location>
        <begin position="395"/>
        <end position="415"/>
    </location>
</feature>
<dbReference type="InterPro" id="IPR030191">
    <property type="entry name" value="CodB"/>
</dbReference>
<feature type="transmembrane region" description="Helical" evidence="6">
    <location>
        <begin position="301"/>
        <end position="320"/>
    </location>
</feature>
<feature type="transmembrane region" description="Helical" evidence="6">
    <location>
        <begin position="196"/>
        <end position="219"/>
    </location>
</feature>
<feature type="transmembrane region" description="Helical" evidence="6">
    <location>
        <begin position="57"/>
        <end position="77"/>
    </location>
</feature>
<keyword evidence="4 6" id="KW-1133">Transmembrane helix</keyword>
<protein>
    <submittedName>
        <fullName evidence="7">Cytosine permease</fullName>
    </submittedName>
</protein>
<comment type="subcellular location">
    <subcellularLocation>
        <location evidence="1">Membrane</location>
        <topology evidence="1">Multi-pass membrane protein</topology>
    </subcellularLocation>
</comment>